<organism evidence="2 3">
    <name type="scientific">Streptomyces tuirus</name>
    <dbReference type="NCBI Taxonomy" id="68278"/>
    <lineage>
        <taxon>Bacteria</taxon>
        <taxon>Bacillati</taxon>
        <taxon>Actinomycetota</taxon>
        <taxon>Actinomycetes</taxon>
        <taxon>Kitasatosporales</taxon>
        <taxon>Streptomycetaceae</taxon>
        <taxon>Streptomyces</taxon>
    </lineage>
</organism>
<accession>A0A7G1NSR6</accession>
<evidence type="ECO:0000313" key="2">
    <source>
        <dbReference type="EMBL" id="BCL24626.1"/>
    </source>
</evidence>
<reference evidence="2 3" key="1">
    <citation type="journal article" date="2014" name="Int. J. Syst. Evol. Microbiol.">
        <title>Complete genome sequence of Corynebacterium casei LMG S-19264T (=DSM 44701T), isolated from a smear-ripened cheese.</title>
        <authorList>
            <consortium name="US DOE Joint Genome Institute (JGI-PGF)"/>
            <person name="Walter F."/>
            <person name="Albersmeier A."/>
            <person name="Kalinowski J."/>
            <person name="Ruckert C."/>
        </authorList>
    </citation>
    <scope>NUCLEOTIDE SEQUENCE [LARGE SCALE GENOMIC DNA]</scope>
    <source>
        <strain evidence="2 3">JCM 4255</strain>
    </source>
</reference>
<gene>
    <name evidence="2" type="ORF">GCM10017668_64690</name>
</gene>
<proteinExistence type="predicted"/>
<evidence type="ECO:0000313" key="3">
    <source>
        <dbReference type="Proteomes" id="UP000516373"/>
    </source>
</evidence>
<dbReference type="EMBL" id="AP023439">
    <property type="protein sequence ID" value="BCL24626.1"/>
    <property type="molecule type" value="Genomic_DNA"/>
</dbReference>
<dbReference type="AlphaFoldDB" id="A0A7G1NSR6"/>
<evidence type="ECO:0000256" key="1">
    <source>
        <dbReference type="SAM" id="MobiDB-lite"/>
    </source>
</evidence>
<feature type="region of interest" description="Disordered" evidence="1">
    <location>
        <begin position="45"/>
        <end position="69"/>
    </location>
</feature>
<name>A0A7G1NSR6_9ACTN</name>
<dbReference type="KEGG" id="stui:GCM10017668_64690"/>
<protein>
    <submittedName>
        <fullName evidence="2">Uncharacterized protein</fullName>
    </submittedName>
</protein>
<sequence length="69" mass="7407">MMPISPRYGFTPLAPLSSRLVLRIGYDQLPPPGNLASTVAQYRAKSGLRSPTRPNTARSYADDTCPGAS</sequence>
<dbReference type="Proteomes" id="UP000516373">
    <property type="component" value="Chromosome"/>
</dbReference>